<dbReference type="KEGG" id="adl:AURDEDRAFT_69467"/>
<name>J0D2B1_AURST</name>
<proteinExistence type="predicted"/>
<dbReference type="Gene3D" id="2.60.120.620">
    <property type="entry name" value="q2cbj1_9rhob like domain"/>
    <property type="match status" value="1"/>
</dbReference>
<evidence type="ECO:0000313" key="1">
    <source>
        <dbReference type="EMBL" id="EJD40883.1"/>
    </source>
</evidence>
<sequence length="373" mass="41181">MPQDHKTLTGTQRGTFATPPLTLFAVADEQVAHFLENGWLKIEKAFTAEQAAEWTASLWARLGMDPDDKSTWKESTHMPWHKREPVANFAPKAWGAMCDLLGGEERIEPMFAEWADSFIVNLGSPQLSKLYEEAAKTKAVTKGGDMMNPADLDNWHVDGDFFVHFLDSPEQALLVIPIYSPIEPLSGGTYICPTAMPAIAAYLAAHPEGVVPTPIHNNPAPPHGAEDEDIAYLEVVKRPGMRFTELTGAVGDVILMHPLMLHSASRNWRRAVRVITNPPVGLKDPFCFGRLNAWEYSLVEQKTLMVLGAWADETGICGLKSWKATGERRRIVPPRLMAYGQLEAAEKARMEEWKKAPGPEAVVSSTASISTKA</sequence>
<dbReference type="eggNOG" id="ENOG502QVG4">
    <property type="taxonomic scope" value="Eukaryota"/>
</dbReference>
<evidence type="ECO:0008006" key="3">
    <source>
        <dbReference type="Google" id="ProtNLM"/>
    </source>
</evidence>
<dbReference type="OrthoDB" id="4664297at2759"/>
<protein>
    <recommendedName>
        <fullName evidence="3">Clavaminate synthase-like protein</fullName>
    </recommendedName>
</protein>
<dbReference type="SUPFAM" id="SSF51197">
    <property type="entry name" value="Clavaminate synthase-like"/>
    <property type="match status" value="1"/>
</dbReference>
<dbReference type="EMBL" id="JH687798">
    <property type="protein sequence ID" value="EJD40883.1"/>
    <property type="molecule type" value="Genomic_DNA"/>
</dbReference>
<evidence type="ECO:0000313" key="2">
    <source>
        <dbReference type="Proteomes" id="UP000006514"/>
    </source>
</evidence>
<dbReference type="OMA" id="KSTWPTD"/>
<accession>J0D2B1</accession>
<dbReference type="AlphaFoldDB" id="J0D2B1"/>
<keyword evidence="2" id="KW-1185">Reference proteome</keyword>
<dbReference type="Proteomes" id="UP000006514">
    <property type="component" value="Unassembled WGS sequence"/>
</dbReference>
<dbReference type="InParanoid" id="J0D2B1"/>
<gene>
    <name evidence="1" type="ORF">AURDEDRAFT_69467</name>
</gene>
<organism evidence="1 2">
    <name type="scientific">Auricularia subglabra (strain TFB-10046 / SS5)</name>
    <name type="common">White-rot fungus</name>
    <name type="synonym">Auricularia delicata (strain TFB10046)</name>
    <dbReference type="NCBI Taxonomy" id="717982"/>
    <lineage>
        <taxon>Eukaryota</taxon>
        <taxon>Fungi</taxon>
        <taxon>Dikarya</taxon>
        <taxon>Basidiomycota</taxon>
        <taxon>Agaricomycotina</taxon>
        <taxon>Agaricomycetes</taxon>
        <taxon>Auriculariales</taxon>
        <taxon>Auriculariaceae</taxon>
        <taxon>Auricularia</taxon>
    </lineage>
</organism>
<reference evidence="2" key="1">
    <citation type="journal article" date="2012" name="Science">
        <title>The Paleozoic origin of enzymatic lignin decomposition reconstructed from 31 fungal genomes.</title>
        <authorList>
            <person name="Floudas D."/>
            <person name="Binder M."/>
            <person name="Riley R."/>
            <person name="Barry K."/>
            <person name="Blanchette R.A."/>
            <person name="Henrissat B."/>
            <person name="Martinez A.T."/>
            <person name="Otillar R."/>
            <person name="Spatafora J.W."/>
            <person name="Yadav J.S."/>
            <person name="Aerts A."/>
            <person name="Benoit I."/>
            <person name="Boyd A."/>
            <person name="Carlson A."/>
            <person name="Copeland A."/>
            <person name="Coutinho P.M."/>
            <person name="de Vries R.P."/>
            <person name="Ferreira P."/>
            <person name="Findley K."/>
            <person name="Foster B."/>
            <person name="Gaskell J."/>
            <person name="Glotzer D."/>
            <person name="Gorecki P."/>
            <person name="Heitman J."/>
            <person name="Hesse C."/>
            <person name="Hori C."/>
            <person name="Igarashi K."/>
            <person name="Jurgens J.A."/>
            <person name="Kallen N."/>
            <person name="Kersten P."/>
            <person name="Kohler A."/>
            <person name="Kuees U."/>
            <person name="Kumar T.K.A."/>
            <person name="Kuo A."/>
            <person name="LaButti K."/>
            <person name="Larrondo L.F."/>
            <person name="Lindquist E."/>
            <person name="Ling A."/>
            <person name="Lombard V."/>
            <person name="Lucas S."/>
            <person name="Lundell T."/>
            <person name="Martin R."/>
            <person name="McLaughlin D.J."/>
            <person name="Morgenstern I."/>
            <person name="Morin E."/>
            <person name="Murat C."/>
            <person name="Nagy L.G."/>
            <person name="Nolan M."/>
            <person name="Ohm R.A."/>
            <person name="Patyshakuliyeva A."/>
            <person name="Rokas A."/>
            <person name="Ruiz-Duenas F.J."/>
            <person name="Sabat G."/>
            <person name="Salamov A."/>
            <person name="Samejima M."/>
            <person name="Schmutz J."/>
            <person name="Slot J.C."/>
            <person name="St John F."/>
            <person name="Stenlid J."/>
            <person name="Sun H."/>
            <person name="Sun S."/>
            <person name="Syed K."/>
            <person name="Tsang A."/>
            <person name="Wiebenga A."/>
            <person name="Young D."/>
            <person name="Pisabarro A."/>
            <person name="Eastwood D.C."/>
            <person name="Martin F."/>
            <person name="Cullen D."/>
            <person name="Grigoriev I.V."/>
            <person name="Hibbett D.S."/>
        </authorList>
    </citation>
    <scope>NUCLEOTIDE SEQUENCE [LARGE SCALE GENOMIC DNA]</scope>
    <source>
        <strain evidence="2">TFB10046</strain>
    </source>
</reference>